<accession>A0ABS1Q4Q9</accession>
<comment type="caution">
    <text evidence="1">The sequence shown here is derived from an EMBL/GenBank/DDBJ whole genome shotgun (WGS) entry which is preliminary data.</text>
</comment>
<gene>
    <name evidence="1" type="ORF">JK364_45515</name>
</gene>
<dbReference type="Proteomes" id="UP000621510">
    <property type="component" value="Unassembled WGS sequence"/>
</dbReference>
<dbReference type="EMBL" id="JAERRG010000033">
    <property type="protein sequence ID" value="MBL1119549.1"/>
    <property type="molecule type" value="Genomic_DNA"/>
</dbReference>
<sequence length="202" mass="22730">MLHKVSDNANGTPVWPNMHEALMELHEILYEWCQAATNTSEALERLRSQHLTRRSTVSVCGFNNAGTPIRVPFLKIPLKAGYVEAAQRDIEEIMRPSAPLAQRWSSAKRRQAARRTLLGLMRLYCADLLEEFEGAVDARASWMLANREEVNKALQEGLRSERLEYLIQEAADTAAQLGSAREHLSLLIRENYPMGLTGGQDA</sequence>
<protein>
    <submittedName>
        <fullName evidence="1">Uncharacterized protein</fullName>
    </submittedName>
</protein>
<evidence type="ECO:0000313" key="1">
    <source>
        <dbReference type="EMBL" id="MBL1119549.1"/>
    </source>
</evidence>
<proteinExistence type="predicted"/>
<organism evidence="1 2">
    <name type="scientific">Streptomyces endocoffeicus</name>
    <dbReference type="NCBI Taxonomy" id="2898945"/>
    <lineage>
        <taxon>Bacteria</taxon>
        <taxon>Bacillati</taxon>
        <taxon>Actinomycetota</taxon>
        <taxon>Actinomycetes</taxon>
        <taxon>Kitasatosporales</taxon>
        <taxon>Streptomycetaceae</taxon>
        <taxon>Streptomyces</taxon>
    </lineage>
</organism>
<dbReference type="RefSeq" id="WP_201857327.1">
    <property type="nucleotide sequence ID" value="NZ_JAERRG010000033.1"/>
</dbReference>
<name>A0ABS1Q4Q9_9ACTN</name>
<reference evidence="1 2" key="1">
    <citation type="submission" date="2021-01" db="EMBL/GenBank/DDBJ databases">
        <title>WGS of actinomycetes isolated from Thailand.</title>
        <authorList>
            <person name="Thawai C."/>
        </authorList>
    </citation>
    <scope>NUCLEOTIDE SEQUENCE [LARGE SCALE GENOMIC DNA]</scope>
    <source>
        <strain evidence="1 2">CA3R110</strain>
    </source>
</reference>
<keyword evidence="2" id="KW-1185">Reference proteome</keyword>
<evidence type="ECO:0000313" key="2">
    <source>
        <dbReference type="Proteomes" id="UP000621510"/>
    </source>
</evidence>